<comment type="caution">
    <text evidence="13">The sequence shown here is derived from an EMBL/GenBank/DDBJ whole genome shotgun (WGS) entry which is preliminary data.</text>
</comment>
<dbReference type="SFLD" id="SFLDS00003">
    <property type="entry name" value="Haloacid_Dehalogenase"/>
    <property type="match status" value="1"/>
</dbReference>
<dbReference type="InterPro" id="IPR027256">
    <property type="entry name" value="P-typ_ATPase_IB"/>
</dbReference>
<dbReference type="SUPFAM" id="SSF55008">
    <property type="entry name" value="HMA, heavy metal-associated domain"/>
    <property type="match status" value="1"/>
</dbReference>
<dbReference type="GO" id="GO:0016887">
    <property type="term" value="F:ATP hydrolysis activity"/>
    <property type="evidence" value="ECO:0007669"/>
    <property type="project" value="InterPro"/>
</dbReference>
<dbReference type="InterPro" id="IPR008250">
    <property type="entry name" value="ATPase_P-typ_transduc_dom_A_sf"/>
</dbReference>
<reference evidence="13" key="1">
    <citation type="submission" date="2022-08" db="EMBL/GenBank/DDBJ databases">
        <title>Genomic Encyclopedia of Type Strains, Phase V (KMG-V): Genome sequencing to study the core and pangenomes of soil and plant-associated prokaryotes.</title>
        <authorList>
            <person name="Whitman W."/>
        </authorList>
    </citation>
    <scope>NUCLEOTIDE SEQUENCE</scope>
    <source>
        <strain evidence="13">SP3026</strain>
    </source>
</reference>
<evidence type="ECO:0000256" key="12">
    <source>
        <dbReference type="SAM" id="MobiDB-lite"/>
    </source>
</evidence>
<dbReference type="GO" id="GO:0005507">
    <property type="term" value="F:copper ion binding"/>
    <property type="evidence" value="ECO:0007669"/>
    <property type="project" value="TreeGrafter"/>
</dbReference>
<evidence type="ECO:0000256" key="3">
    <source>
        <dbReference type="ARBA" id="ARBA00022475"/>
    </source>
</evidence>
<dbReference type="InterPro" id="IPR023214">
    <property type="entry name" value="HAD_sf"/>
</dbReference>
<dbReference type="InterPro" id="IPR023299">
    <property type="entry name" value="ATPase_P-typ_cyto_dom_N"/>
</dbReference>
<dbReference type="Gene3D" id="3.30.70.100">
    <property type="match status" value="1"/>
</dbReference>
<feature type="transmembrane region" description="Helical" evidence="11">
    <location>
        <begin position="161"/>
        <end position="179"/>
    </location>
</feature>
<sequence>MPTTLAEETKDRLFQDEPAGDDGHRRLRTRIGGMHCSLCTGTIEQALGEQPGVDRVAVSLTHEQALVEYDPDAVGPDVIVQTLRDVGYSIADPRKTQPFDEQEATLAYEGRRFFAAIALSLATVSLIANPGALWSFGLSAAVFLSFVAFGYLVLRGTGKKVALGGSAGLAMLGGGLFALQQTGAIAASVPWIVGGFALAMVFGLALSILKKAGQALRRGILNQHVLVEMGAFAGLVGGAVGLATDLAGFPSAPFFAVSVMVLTYHLFSEWLALIVQTRSAQSVKKLLDLQPDTARVVRDGEEVEVPVEEVQEGDRVRIRPGENVPVDGVVRGGRSGVDESLVTGEPMPEEKTEGDEVIGGSINQTGTLLVEVTATGDESFLEQVARQIEEAQALKPGLLHLVDRVLRIYTPTVLALSLLAGLGWGLGTLWLTGTVDVERALFSGLSVLVMGYPCAVGISAPLSIVRGAGEAADDGILMRTGESFQALRAVTHVVLDKTGTLTEGTPTVRDHVSIGDTTADELLRTVAAVEARSEHPLAEAIVEAARDRELSWPEAEGFSSVTGKGVEARVDGTGVRVGSLRYLEETESIDSDAHHDRIAAFQDRGLTVVGVAWDGRLRGLLAIGDPLKDDANRAIDQLHEAGLQTQLLTGDTERTARAIAEEVGIDTVRAGVLPDEKAEHLRSMQDVGHRVVMVGDGVNDAPALMQADVGIALGTGTDIAIESADVIIMTDRLTALRDAYDISRWGYRKMTQNVALAFLFNGVGIPIAATGLLHPVWAMVAMAASVSSIFANSLWGRGELFTNTIRSVG</sequence>
<evidence type="ECO:0000256" key="6">
    <source>
        <dbReference type="ARBA" id="ARBA00022741"/>
    </source>
</evidence>
<keyword evidence="7 11" id="KW-0067">ATP-binding</keyword>
<dbReference type="Gene3D" id="2.70.150.10">
    <property type="entry name" value="Calcium-transporting ATPase, cytoplasmic transduction domain A"/>
    <property type="match status" value="1"/>
</dbReference>
<dbReference type="SFLD" id="SFLDF00027">
    <property type="entry name" value="p-type_atpase"/>
    <property type="match status" value="1"/>
</dbReference>
<comment type="subcellular location">
    <subcellularLocation>
        <location evidence="1">Cell membrane</location>
        <topology evidence="1">Multi-pass membrane protein</topology>
    </subcellularLocation>
</comment>
<dbReference type="InterPro" id="IPR036412">
    <property type="entry name" value="HAD-like_sf"/>
</dbReference>
<feature type="region of interest" description="Disordered" evidence="12">
    <location>
        <begin position="335"/>
        <end position="358"/>
    </location>
</feature>
<keyword evidence="3 11" id="KW-1003">Cell membrane</keyword>
<feature type="transmembrane region" description="Helical" evidence="11">
    <location>
        <begin position="254"/>
        <end position="275"/>
    </location>
</feature>
<keyword evidence="5 11" id="KW-0479">Metal-binding</keyword>
<keyword evidence="6 11" id="KW-0547">Nucleotide-binding</keyword>
<evidence type="ECO:0000256" key="9">
    <source>
        <dbReference type="ARBA" id="ARBA00022989"/>
    </source>
</evidence>
<evidence type="ECO:0000256" key="5">
    <source>
        <dbReference type="ARBA" id="ARBA00022723"/>
    </source>
</evidence>
<dbReference type="PROSITE" id="PS50846">
    <property type="entry name" value="HMA_2"/>
    <property type="match status" value="1"/>
</dbReference>
<feature type="transmembrane region" description="Helical" evidence="11">
    <location>
        <begin position="134"/>
        <end position="154"/>
    </location>
</feature>
<dbReference type="Proteomes" id="UP001155144">
    <property type="component" value="Unassembled WGS sequence"/>
</dbReference>
<evidence type="ECO:0000256" key="11">
    <source>
        <dbReference type="RuleBase" id="RU362081"/>
    </source>
</evidence>
<protein>
    <submittedName>
        <fullName evidence="13">Heavy metal translocating P-type ATPase</fullName>
    </submittedName>
</protein>
<dbReference type="PRINTS" id="PR00119">
    <property type="entry name" value="CATATPASE"/>
</dbReference>
<dbReference type="Pfam" id="PF00122">
    <property type="entry name" value="E1-E2_ATPase"/>
    <property type="match status" value="1"/>
</dbReference>
<dbReference type="SUPFAM" id="SSF81653">
    <property type="entry name" value="Calcium ATPase, transduction domain A"/>
    <property type="match status" value="1"/>
</dbReference>
<feature type="transmembrane region" description="Helical" evidence="11">
    <location>
        <begin position="221"/>
        <end position="242"/>
    </location>
</feature>
<dbReference type="SFLD" id="SFLDG00002">
    <property type="entry name" value="C1.7:_P-type_atpase_like"/>
    <property type="match status" value="1"/>
</dbReference>
<dbReference type="SUPFAM" id="SSF56784">
    <property type="entry name" value="HAD-like"/>
    <property type="match status" value="1"/>
</dbReference>
<dbReference type="Gene3D" id="3.40.1110.10">
    <property type="entry name" value="Calcium-transporting ATPase, cytoplasmic domain N"/>
    <property type="match status" value="1"/>
</dbReference>
<dbReference type="AlphaFoldDB" id="A0A9X2TBW1"/>
<dbReference type="InterPro" id="IPR059000">
    <property type="entry name" value="ATPase_P-type_domA"/>
</dbReference>
<evidence type="ECO:0000313" key="13">
    <source>
        <dbReference type="EMBL" id="MCS4122334.1"/>
    </source>
</evidence>
<dbReference type="FunFam" id="2.70.150.10:FF:000020">
    <property type="entry name" value="Copper-exporting P-type ATPase A"/>
    <property type="match status" value="1"/>
</dbReference>
<evidence type="ECO:0000313" key="14">
    <source>
        <dbReference type="Proteomes" id="UP001155144"/>
    </source>
</evidence>
<gene>
    <name evidence="13" type="ORF">GGP45_002694</name>
</gene>
<dbReference type="PANTHER" id="PTHR43520">
    <property type="entry name" value="ATP7, ISOFORM B"/>
    <property type="match status" value="1"/>
</dbReference>
<evidence type="ECO:0000256" key="4">
    <source>
        <dbReference type="ARBA" id="ARBA00022692"/>
    </source>
</evidence>
<dbReference type="NCBIfam" id="TIGR01511">
    <property type="entry name" value="ATPase-IB1_Cu"/>
    <property type="match status" value="1"/>
</dbReference>
<dbReference type="Pfam" id="PF00702">
    <property type="entry name" value="Hydrolase"/>
    <property type="match status" value="1"/>
</dbReference>
<keyword evidence="9 11" id="KW-1133">Transmembrane helix</keyword>
<evidence type="ECO:0000256" key="8">
    <source>
        <dbReference type="ARBA" id="ARBA00022967"/>
    </source>
</evidence>
<dbReference type="RefSeq" id="WP_259040282.1">
    <property type="nucleotide sequence ID" value="NZ_JANUAB010000005.1"/>
</dbReference>
<feature type="transmembrane region" description="Helical" evidence="11">
    <location>
        <begin position="753"/>
        <end position="770"/>
    </location>
</feature>
<name>A0A9X2TBW1_9BACT</name>
<proteinExistence type="inferred from homology"/>
<dbReference type="InterPro" id="IPR044492">
    <property type="entry name" value="P_typ_ATPase_HD_dom"/>
</dbReference>
<dbReference type="GO" id="GO:0055070">
    <property type="term" value="P:copper ion homeostasis"/>
    <property type="evidence" value="ECO:0007669"/>
    <property type="project" value="TreeGrafter"/>
</dbReference>
<dbReference type="PANTHER" id="PTHR43520:SF8">
    <property type="entry name" value="P-TYPE CU(+) TRANSPORTER"/>
    <property type="match status" value="1"/>
</dbReference>
<keyword evidence="8" id="KW-1278">Translocase</keyword>
<feature type="transmembrane region" description="Helical" evidence="11">
    <location>
        <begin position="413"/>
        <end position="433"/>
    </location>
</feature>
<dbReference type="Pfam" id="PF00403">
    <property type="entry name" value="HMA"/>
    <property type="match status" value="1"/>
</dbReference>
<feature type="transmembrane region" description="Helical" evidence="11">
    <location>
        <begin position="776"/>
        <end position="796"/>
    </location>
</feature>
<dbReference type="InterPro" id="IPR036163">
    <property type="entry name" value="HMA_dom_sf"/>
</dbReference>
<dbReference type="InterPro" id="IPR018303">
    <property type="entry name" value="ATPase_P-typ_P_site"/>
</dbReference>
<feature type="transmembrane region" description="Helical" evidence="11">
    <location>
        <begin position="185"/>
        <end position="209"/>
    </location>
</feature>
<organism evidence="13 14">
    <name type="scientific">Salinibacter ruber</name>
    <dbReference type="NCBI Taxonomy" id="146919"/>
    <lineage>
        <taxon>Bacteria</taxon>
        <taxon>Pseudomonadati</taxon>
        <taxon>Rhodothermota</taxon>
        <taxon>Rhodothermia</taxon>
        <taxon>Rhodothermales</taxon>
        <taxon>Salinibacteraceae</taxon>
        <taxon>Salinibacter</taxon>
    </lineage>
</organism>
<dbReference type="FunFam" id="3.30.70.100:FF:000001">
    <property type="entry name" value="ATPase copper transporting beta"/>
    <property type="match status" value="1"/>
</dbReference>
<dbReference type="NCBIfam" id="TIGR01525">
    <property type="entry name" value="ATPase-IB_hvy"/>
    <property type="match status" value="1"/>
</dbReference>
<dbReference type="InterPro" id="IPR001757">
    <property type="entry name" value="P_typ_ATPase"/>
</dbReference>
<evidence type="ECO:0000256" key="2">
    <source>
        <dbReference type="ARBA" id="ARBA00006024"/>
    </source>
</evidence>
<comment type="similarity">
    <text evidence="2 11">Belongs to the cation transport ATPase (P-type) (TC 3.A.3) family. Type IB subfamily.</text>
</comment>
<dbReference type="GO" id="GO:0005886">
    <property type="term" value="C:plasma membrane"/>
    <property type="evidence" value="ECO:0007669"/>
    <property type="project" value="UniProtKB-SubCell"/>
</dbReference>
<accession>A0A9X2TBW1</accession>
<evidence type="ECO:0000256" key="1">
    <source>
        <dbReference type="ARBA" id="ARBA00004651"/>
    </source>
</evidence>
<dbReference type="Gene3D" id="3.40.50.1000">
    <property type="entry name" value="HAD superfamily/HAD-like"/>
    <property type="match status" value="1"/>
</dbReference>
<keyword evidence="4 11" id="KW-0812">Transmembrane</keyword>
<dbReference type="CDD" id="cd00371">
    <property type="entry name" value="HMA"/>
    <property type="match status" value="1"/>
</dbReference>
<keyword evidence="10 11" id="KW-0472">Membrane</keyword>
<feature type="transmembrane region" description="Helical" evidence="11">
    <location>
        <begin position="112"/>
        <end position="128"/>
    </location>
</feature>
<feature type="region of interest" description="Disordered" evidence="12">
    <location>
        <begin position="1"/>
        <end position="23"/>
    </location>
</feature>
<dbReference type="EMBL" id="JANUBL010000005">
    <property type="protein sequence ID" value="MCS4122334.1"/>
    <property type="molecule type" value="Genomic_DNA"/>
</dbReference>
<dbReference type="NCBIfam" id="TIGR01494">
    <property type="entry name" value="ATPase_P-type"/>
    <property type="match status" value="1"/>
</dbReference>
<evidence type="ECO:0000256" key="7">
    <source>
        <dbReference type="ARBA" id="ARBA00022840"/>
    </source>
</evidence>
<dbReference type="PROSITE" id="PS00154">
    <property type="entry name" value="ATPASE_E1_E2"/>
    <property type="match status" value="1"/>
</dbReference>
<dbReference type="InterPro" id="IPR006121">
    <property type="entry name" value="HMA_dom"/>
</dbReference>
<dbReference type="GO" id="GO:0043682">
    <property type="term" value="F:P-type divalent copper transporter activity"/>
    <property type="evidence" value="ECO:0007669"/>
    <property type="project" value="TreeGrafter"/>
</dbReference>
<dbReference type="GO" id="GO:0005524">
    <property type="term" value="F:ATP binding"/>
    <property type="evidence" value="ECO:0007669"/>
    <property type="project" value="UniProtKB-UniRule"/>
</dbReference>
<dbReference type="PROSITE" id="PS01229">
    <property type="entry name" value="COF_2"/>
    <property type="match status" value="1"/>
</dbReference>
<evidence type="ECO:0000256" key="10">
    <source>
        <dbReference type="ARBA" id="ARBA00023136"/>
    </source>
</evidence>
<feature type="transmembrane region" description="Helical" evidence="11">
    <location>
        <begin position="439"/>
        <end position="458"/>
    </location>
</feature>
<dbReference type="GO" id="GO:0060003">
    <property type="term" value="P:copper ion export"/>
    <property type="evidence" value="ECO:0007669"/>
    <property type="project" value="UniProtKB-ARBA"/>
</dbReference>